<comment type="caution">
    <text evidence="2">The sequence shown here is derived from an EMBL/GenBank/DDBJ whole genome shotgun (WGS) entry which is preliminary data.</text>
</comment>
<dbReference type="NCBIfam" id="TIGR02484">
    <property type="entry name" value="CitB"/>
    <property type="match status" value="1"/>
</dbReference>
<evidence type="ECO:0000256" key="1">
    <source>
        <dbReference type="SAM" id="Phobius"/>
    </source>
</evidence>
<feature type="transmembrane region" description="Helical" evidence="1">
    <location>
        <begin position="303"/>
        <end position="320"/>
    </location>
</feature>
<dbReference type="InterPro" id="IPR012830">
    <property type="entry name" value="Citrate_utilization_prot_B"/>
</dbReference>
<feature type="transmembrane region" description="Helical" evidence="1">
    <location>
        <begin position="225"/>
        <end position="250"/>
    </location>
</feature>
<dbReference type="SUPFAM" id="SSF54862">
    <property type="entry name" value="4Fe-4S ferredoxins"/>
    <property type="match status" value="1"/>
</dbReference>
<feature type="transmembrane region" description="Helical" evidence="1">
    <location>
        <begin position="326"/>
        <end position="346"/>
    </location>
</feature>
<proteinExistence type="predicted"/>
<evidence type="ECO:0000313" key="2">
    <source>
        <dbReference type="EMBL" id="MFC3102533.1"/>
    </source>
</evidence>
<protein>
    <submittedName>
        <fullName evidence="2">Tricarballylate utilization 4Fe-4S protein TcuB</fullName>
    </submittedName>
</protein>
<feature type="transmembrane region" description="Helical" evidence="1">
    <location>
        <begin position="150"/>
        <end position="168"/>
    </location>
</feature>
<gene>
    <name evidence="2" type="primary">tcuB</name>
    <name evidence="2" type="ORF">ACFOSU_01355</name>
</gene>
<name>A0ABV7EII0_9GAMM</name>
<keyword evidence="3" id="KW-1185">Reference proteome</keyword>
<organism evidence="2 3">
    <name type="scientific">Salinisphaera aquimarina</name>
    <dbReference type="NCBI Taxonomy" id="2094031"/>
    <lineage>
        <taxon>Bacteria</taxon>
        <taxon>Pseudomonadati</taxon>
        <taxon>Pseudomonadota</taxon>
        <taxon>Gammaproteobacteria</taxon>
        <taxon>Salinisphaerales</taxon>
        <taxon>Salinisphaeraceae</taxon>
        <taxon>Salinisphaera</taxon>
    </lineage>
</organism>
<dbReference type="Proteomes" id="UP001595462">
    <property type="component" value="Unassembled WGS sequence"/>
</dbReference>
<keyword evidence="1" id="KW-1133">Transmembrane helix</keyword>
<dbReference type="EMBL" id="JBHRSS010000001">
    <property type="protein sequence ID" value="MFC3102533.1"/>
    <property type="molecule type" value="Genomic_DNA"/>
</dbReference>
<dbReference type="RefSeq" id="WP_380685689.1">
    <property type="nucleotide sequence ID" value="NZ_JBHRSS010000001.1"/>
</dbReference>
<sequence>MSTLNLATLASGTQEEAARQMTVCNACRYCEGLCAVFPAMELRRDFAGGDVDYLANLCHNCGACFYGCQYVPPHEFAINVPVAMAELREETYARYAWPRMFARVFERNGLWIGLIAAVSVAAFIIGLILLSSPAALFDVHTGPGAFYRLLPHNAMALLFGAAFVYAIVAMSMSVRRFWQASEPIDRLAAGSIWQATRDAVTLRYLDGGGRGCMNDGERPRDKRRLLHHFTSGGFMLCFASTSSGTLFHYFGWEAPYPVWHPTVVLGIFGGLGLLIGPIGLLVERRRRDRDITQGKPFDMGHTFIWMLLLTSVTGLLLLAFRSTAAMGLLLAIHLGVVFALFVTLPYGKFVHAIYRVAALIRHAHEQRAARSD</sequence>
<keyword evidence="1" id="KW-0812">Transmembrane</keyword>
<keyword evidence="1" id="KW-0472">Membrane</keyword>
<feature type="transmembrane region" description="Helical" evidence="1">
    <location>
        <begin position="262"/>
        <end position="282"/>
    </location>
</feature>
<reference evidence="3" key="1">
    <citation type="journal article" date="2019" name="Int. J. Syst. Evol. Microbiol.">
        <title>The Global Catalogue of Microorganisms (GCM) 10K type strain sequencing project: providing services to taxonomists for standard genome sequencing and annotation.</title>
        <authorList>
            <consortium name="The Broad Institute Genomics Platform"/>
            <consortium name="The Broad Institute Genome Sequencing Center for Infectious Disease"/>
            <person name="Wu L."/>
            <person name="Ma J."/>
        </authorList>
    </citation>
    <scope>NUCLEOTIDE SEQUENCE [LARGE SCALE GENOMIC DNA]</scope>
    <source>
        <strain evidence="3">KCTC 52640</strain>
    </source>
</reference>
<dbReference type="InterPro" id="IPR036197">
    <property type="entry name" value="NarG-like_sf"/>
</dbReference>
<evidence type="ECO:0000313" key="3">
    <source>
        <dbReference type="Proteomes" id="UP001595462"/>
    </source>
</evidence>
<accession>A0ABV7EII0</accession>
<dbReference type="SUPFAM" id="SSF103501">
    <property type="entry name" value="Respiratory nitrate reductase 1 gamma chain"/>
    <property type="match status" value="1"/>
</dbReference>
<feature type="transmembrane region" description="Helical" evidence="1">
    <location>
        <begin position="109"/>
        <end position="130"/>
    </location>
</feature>